<comment type="caution">
    <text evidence="1">The sequence shown here is derived from an EMBL/GenBank/DDBJ whole genome shotgun (WGS) entry which is preliminary data.</text>
</comment>
<dbReference type="Proteomes" id="UP001150581">
    <property type="component" value="Unassembled WGS sequence"/>
</dbReference>
<protein>
    <submittedName>
        <fullName evidence="1">Uncharacterized protein</fullName>
    </submittedName>
</protein>
<evidence type="ECO:0000313" key="1">
    <source>
        <dbReference type="EMBL" id="KAJ1901733.1"/>
    </source>
</evidence>
<evidence type="ECO:0000313" key="2">
    <source>
        <dbReference type="Proteomes" id="UP001150581"/>
    </source>
</evidence>
<organism evidence="1 2">
    <name type="scientific">Kickxella alabastrina</name>
    <dbReference type="NCBI Taxonomy" id="61397"/>
    <lineage>
        <taxon>Eukaryota</taxon>
        <taxon>Fungi</taxon>
        <taxon>Fungi incertae sedis</taxon>
        <taxon>Zoopagomycota</taxon>
        <taxon>Kickxellomycotina</taxon>
        <taxon>Kickxellomycetes</taxon>
        <taxon>Kickxellales</taxon>
        <taxon>Kickxellaceae</taxon>
        <taxon>Kickxella</taxon>
    </lineage>
</organism>
<keyword evidence="2" id="KW-1185">Reference proteome</keyword>
<name>A0ACC1IVS0_9FUNG</name>
<sequence>MTFVRLAQAQSGTLFSLTACSLQVRDLDTLILGSNAAPVTFRNVSYLRLVFSKTEDGGFSTRTPIDRATAIFPNLQTMLIDGEYTLCNDMLFRGDRSALRQLRLTINPRTLDTLCASGVLVRQKYSSLRCVALGATGFHSGTNAQSDNLLQLLTNMSACARILDISRMVSHDEASIAPSKLVRGISFGKLGHNLQVLDMGTCELGYFEMLSVIGAMSHLTDMHCKPLDFESTFSFMPESKVYQFMSETFGPLNTNFRFWRVGAVGTISMKSLAKMAIMMAIICPNFMFASVAPKNKDEYERHISKALGAPETNEYVERIRPLLCDHYDSSNY</sequence>
<gene>
    <name evidence="1" type="ORF">LPJ66_000582</name>
</gene>
<proteinExistence type="predicted"/>
<dbReference type="EMBL" id="JANBPG010000018">
    <property type="protein sequence ID" value="KAJ1901733.1"/>
    <property type="molecule type" value="Genomic_DNA"/>
</dbReference>
<reference evidence="1" key="1">
    <citation type="submission" date="2022-07" db="EMBL/GenBank/DDBJ databases">
        <title>Phylogenomic reconstructions and comparative analyses of Kickxellomycotina fungi.</title>
        <authorList>
            <person name="Reynolds N.K."/>
            <person name="Stajich J.E."/>
            <person name="Barry K."/>
            <person name="Grigoriev I.V."/>
            <person name="Crous P."/>
            <person name="Smith M.E."/>
        </authorList>
    </citation>
    <scope>NUCLEOTIDE SEQUENCE</scope>
    <source>
        <strain evidence="1">Benny 63K</strain>
    </source>
</reference>
<accession>A0ACC1IVS0</accession>